<keyword evidence="2 8" id="KW-0808">Transferase</keyword>
<comment type="catalytic activity">
    <reaction evidence="8">
        <text>L-tyrosyl-[protein] + ATP = O-(5'-adenylyl)-L-tyrosyl-[protein] + diphosphate</text>
        <dbReference type="Rhea" id="RHEA:54288"/>
        <dbReference type="Rhea" id="RHEA-COMP:10136"/>
        <dbReference type="Rhea" id="RHEA-COMP:13846"/>
        <dbReference type="ChEBI" id="CHEBI:30616"/>
        <dbReference type="ChEBI" id="CHEBI:33019"/>
        <dbReference type="ChEBI" id="CHEBI:46858"/>
        <dbReference type="ChEBI" id="CHEBI:83624"/>
        <dbReference type="EC" id="2.7.7.108"/>
    </reaction>
</comment>
<feature type="active site" description="Proton acceptor" evidence="8">
    <location>
        <position position="245"/>
    </location>
</feature>
<keyword evidence="8" id="KW-0464">Manganese</keyword>
<gene>
    <name evidence="8" type="primary">ydiU</name>
    <name evidence="8" type="synonym">selO</name>
    <name evidence="9" type="ORF">EIC27_05745</name>
</gene>
<evidence type="ECO:0000256" key="2">
    <source>
        <dbReference type="ARBA" id="ARBA00022679"/>
    </source>
</evidence>
<sequence>MKIINSYYNLGEAFYKKQIPDKIKNPELLIFNQELARELNLGIDYNSPDLSNIFAGNKLLYNSKPISLAYAGHQFGYFIPRLGDGRAILLGEIKDKNNDLFDIQLKGSGRTFFSRNGDGKCPLDAAIREYIVSEAMYFLQIPTTRSLAIVKSSELIQRDNLTPASVITRVAKSHIRVGTFEYFASRGDIKNLKILADYTIKRHFPKYHHQCNKYLHLLRSVIKVQIELVTSWMSIGFIHGVMNTDNISICGQTLDYGPCAFMDEYESNKVFSFIDKNGRYSFGNQRNILLWNITKFAETILHFINSDIKKAIKIVEEELSQFLSIFDDVYYTKMANKLGISCVASKERDRTLVIDYLKILEKDKVDFTNGFRNLSKKLFQWTGDKGKNNTEYYWHKKWMQRLLEQKIDFKKITSNMNKVNPILIPRNHIVANIIKESVHNQDYRILKEFLEAIRSPVIEKKEYEKYYIPVKGDERIVNTFCGT</sequence>
<reference evidence="10" key="1">
    <citation type="submission" date="2018-11" db="EMBL/GenBank/DDBJ databases">
        <title>Phylogenetic, genomic, and biogeographic characterization of a novel and ubiquitous marine invertebrate-associated Rickettsiales parasite, Candidatus Marinoinvertebrata rohwerii, gen. nov., sp. nov.</title>
        <authorList>
            <person name="Klinges J.G."/>
            <person name="Rosales S.M."/>
            <person name="Mcminds R."/>
            <person name="Shaver E.C."/>
            <person name="Shantz A."/>
            <person name="Peters E.C."/>
            <person name="Burkepile D.E."/>
            <person name="Silliman B.R."/>
            <person name="Vega Thurber R.L."/>
        </authorList>
    </citation>
    <scope>NUCLEOTIDE SEQUENCE [LARGE SCALE GENOMIC DNA]</scope>
    <source>
        <strain evidence="10">a_cerv_44</strain>
    </source>
</reference>
<accession>A0A3R9Y6I0</accession>
<evidence type="ECO:0000313" key="9">
    <source>
        <dbReference type="EMBL" id="RST62999.1"/>
    </source>
</evidence>
<organism evidence="9 10">
    <name type="scientific">Candidatus Aquarickettsia rohweri</name>
    <dbReference type="NCBI Taxonomy" id="2602574"/>
    <lineage>
        <taxon>Bacteria</taxon>
        <taxon>Pseudomonadati</taxon>
        <taxon>Pseudomonadota</taxon>
        <taxon>Alphaproteobacteria</taxon>
        <taxon>Rickettsiales</taxon>
        <taxon>Candidatus Midichloriaceae</taxon>
        <taxon>Candidatus Aquarickettsia</taxon>
    </lineage>
</organism>
<dbReference type="Proteomes" id="UP000279470">
    <property type="component" value="Unassembled WGS sequence"/>
</dbReference>
<feature type="binding site" evidence="8">
    <location>
        <position position="255"/>
    </location>
    <ligand>
        <name>Mg(2+)</name>
        <dbReference type="ChEBI" id="CHEBI:18420"/>
    </ligand>
</feature>
<comment type="catalytic activity">
    <reaction evidence="8">
        <text>L-threonyl-[protein] + ATP = 3-O-(5'-adenylyl)-L-threonyl-[protein] + diphosphate</text>
        <dbReference type="Rhea" id="RHEA:54292"/>
        <dbReference type="Rhea" id="RHEA-COMP:11060"/>
        <dbReference type="Rhea" id="RHEA-COMP:13847"/>
        <dbReference type="ChEBI" id="CHEBI:30013"/>
        <dbReference type="ChEBI" id="CHEBI:30616"/>
        <dbReference type="ChEBI" id="CHEBI:33019"/>
        <dbReference type="ChEBI" id="CHEBI:138113"/>
        <dbReference type="EC" id="2.7.7.108"/>
    </reaction>
</comment>
<evidence type="ECO:0000256" key="6">
    <source>
        <dbReference type="ARBA" id="ARBA00022840"/>
    </source>
</evidence>
<evidence type="ECO:0000256" key="4">
    <source>
        <dbReference type="ARBA" id="ARBA00022723"/>
    </source>
</evidence>
<feature type="binding site" evidence="8">
    <location>
        <position position="85"/>
    </location>
    <ligand>
        <name>ATP</name>
        <dbReference type="ChEBI" id="CHEBI:30616"/>
    </ligand>
</feature>
<dbReference type="GO" id="GO:0005524">
    <property type="term" value="F:ATP binding"/>
    <property type="evidence" value="ECO:0007669"/>
    <property type="project" value="UniProtKB-UniRule"/>
</dbReference>
<dbReference type="HAMAP" id="MF_00692">
    <property type="entry name" value="SelO"/>
    <property type="match status" value="1"/>
</dbReference>
<evidence type="ECO:0000313" key="10">
    <source>
        <dbReference type="Proteomes" id="UP000279470"/>
    </source>
</evidence>
<evidence type="ECO:0000256" key="3">
    <source>
        <dbReference type="ARBA" id="ARBA00022695"/>
    </source>
</evidence>
<feature type="binding site" evidence="8">
    <location>
        <position position="106"/>
    </location>
    <ligand>
        <name>ATP</name>
        <dbReference type="ChEBI" id="CHEBI:30616"/>
    </ligand>
</feature>
<dbReference type="PANTHER" id="PTHR32057:SF14">
    <property type="entry name" value="PROTEIN ADENYLYLTRANSFERASE SELO, MITOCHONDRIAL"/>
    <property type="match status" value="1"/>
</dbReference>
<dbReference type="GO" id="GO:0030145">
    <property type="term" value="F:manganese ion binding"/>
    <property type="evidence" value="ECO:0007669"/>
    <property type="project" value="UniProtKB-UniRule"/>
</dbReference>
<comment type="function">
    <text evidence="8">Nucleotidyltransferase involved in the post-translational modification of proteins. It can catalyze the addition of adenosine monophosphate (AMP) or uridine monophosphate (UMP) to a protein, resulting in modifications known as AMPylation and UMPylation.</text>
</comment>
<evidence type="ECO:0000256" key="1">
    <source>
        <dbReference type="ARBA" id="ARBA00009747"/>
    </source>
</evidence>
<feature type="binding site" evidence="8">
    <location>
        <position position="246"/>
    </location>
    <ligand>
        <name>Mg(2+)</name>
        <dbReference type="ChEBI" id="CHEBI:18420"/>
    </ligand>
</feature>
<dbReference type="RefSeq" id="WP_126045135.1">
    <property type="nucleotide sequence ID" value="NZ_RXFM01000090.1"/>
</dbReference>
<dbReference type="EC" id="2.7.7.-" evidence="8"/>
<feature type="binding site" evidence="8">
    <location>
        <position position="169"/>
    </location>
    <ligand>
        <name>ATP</name>
        <dbReference type="ChEBI" id="CHEBI:30616"/>
    </ligand>
</feature>
<keyword evidence="5 8" id="KW-0547">Nucleotide-binding</keyword>
<dbReference type="GO" id="GO:0000287">
    <property type="term" value="F:magnesium ion binding"/>
    <property type="evidence" value="ECO:0007669"/>
    <property type="project" value="UniProtKB-UniRule"/>
</dbReference>
<dbReference type="Pfam" id="PF02696">
    <property type="entry name" value="SelO"/>
    <property type="match status" value="1"/>
</dbReference>
<dbReference type="NCBIfam" id="NF000658">
    <property type="entry name" value="PRK00029.1"/>
    <property type="match status" value="1"/>
</dbReference>
<evidence type="ECO:0000256" key="8">
    <source>
        <dbReference type="HAMAP-Rule" id="MF_00692"/>
    </source>
</evidence>
<proteinExistence type="inferred from homology"/>
<dbReference type="GO" id="GO:0070733">
    <property type="term" value="F:AMPylase activity"/>
    <property type="evidence" value="ECO:0007669"/>
    <property type="project" value="UniProtKB-EC"/>
</dbReference>
<feature type="binding site" evidence="8">
    <location>
        <position position="119"/>
    </location>
    <ligand>
        <name>ATP</name>
        <dbReference type="ChEBI" id="CHEBI:30616"/>
    </ligand>
</feature>
<keyword evidence="4 8" id="KW-0479">Metal-binding</keyword>
<dbReference type="InterPro" id="IPR003846">
    <property type="entry name" value="SelO"/>
</dbReference>
<comment type="similarity">
    <text evidence="1 8">Belongs to the SELO family.</text>
</comment>
<comment type="caution">
    <text evidence="9">The sequence shown here is derived from an EMBL/GenBank/DDBJ whole genome shotgun (WGS) entry which is preliminary data.</text>
</comment>
<comment type="catalytic activity">
    <reaction evidence="8">
        <text>L-seryl-[protein] + UTP = O-(5'-uridylyl)-L-seryl-[protein] + diphosphate</text>
        <dbReference type="Rhea" id="RHEA:64604"/>
        <dbReference type="Rhea" id="RHEA-COMP:9863"/>
        <dbReference type="Rhea" id="RHEA-COMP:16635"/>
        <dbReference type="ChEBI" id="CHEBI:29999"/>
        <dbReference type="ChEBI" id="CHEBI:33019"/>
        <dbReference type="ChEBI" id="CHEBI:46398"/>
        <dbReference type="ChEBI" id="CHEBI:156051"/>
    </reaction>
</comment>
<keyword evidence="10" id="KW-1185">Reference proteome</keyword>
<feature type="binding site" evidence="8">
    <location>
        <position position="255"/>
    </location>
    <ligand>
        <name>ATP</name>
        <dbReference type="ChEBI" id="CHEBI:30616"/>
    </ligand>
</feature>
<dbReference type="PANTHER" id="PTHR32057">
    <property type="entry name" value="PROTEIN ADENYLYLTRANSFERASE SELO, MITOCHONDRIAL"/>
    <property type="match status" value="1"/>
</dbReference>
<comment type="catalytic activity">
    <reaction evidence="8">
        <text>L-tyrosyl-[protein] + UTP = O-(5'-uridylyl)-L-tyrosyl-[protein] + diphosphate</text>
        <dbReference type="Rhea" id="RHEA:83887"/>
        <dbReference type="Rhea" id="RHEA-COMP:10136"/>
        <dbReference type="Rhea" id="RHEA-COMP:20238"/>
        <dbReference type="ChEBI" id="CHEBI:33019"/>
        <dbReference type="ChEBI" id="CHEBI:46398"/>
        <dbReference type="ChEBI" id="CHEBI:46858"/>
        <dbReference type="ChEBI" id="CHEBI:90602"/>
    </reaction>
</comment>
<comment type="catalytic activity">
    <reaction evidence="8">
        <text>L-seryl-[protein] + ATP = 3-O-(5'-adenylyl)-L-seryl-[protein] + diphosphate</text>
        <dbReference type="Rhea" id="RHEA:58120"/>
        <dbReference type="Rhea" id="RHEA-COMP:9863"/>
        <dbReference type="Rhea" id="RHEA-COMP:15073"/>
        <dbReference type="ChEBI" id="CHEBI:29999"/>
        <dbReference type="ChEBI" id="CHEBI:30616"/>
        <dbReference type="ChEBI" id="CHEBI:33019"/>
        <dbReference type="ChEBI" id="CHEBI:142516"/>
        <dbReference type="EC" id="2.7.7.108"/>
    </reaction>
</comment>
<feature type="binding site" evidence="8">
    <location>
        <position position="176"/>
    </location>
    <ligand>
        <name>ATP</name>
        <dbReference type="ChEBI" id="CHEBI:30616"/>
    </ligand>
</feature>
<protein>
    <recommendedName>
        <fullName evidence="8">Protein nucleotidyltransferase YdiU</fullName>
        <ecNumber evidence="8">2.7.7.-</ecNumber>
    </recommendedName>
    <alternativeName>
        <fullName evidence="8">Protein adenylyltransferase YdiU</fullName>
        <ecNumber evidence="8">2.7.7.108</ecNumber>
    </alternativeName>
    <alternativeName>
        <fullName evidence="8">Protein uridylyltransferase YdiU</fullName>
        <ecNumber evidence="8">2.7.7.-</ecNumber>
    </alternativeName>
</protein>
<comment type="cofactor">
    <cofactor evidence="8">
        <name>Mg(2+)</name>
        <dbReference type="ChEBI" id="CHEBI:18420"/>
    </cofactor>
    <cofactor evidence="8">
        <name>Mn(2+)</name>
        <dbReference type="ChEBI" id="CHEBI:29035"/>
    </cofactor>
</comment>
<feature type="binding site" evidence="8">
    <location>
        <position position="86"/>
    </location>
    <ligand>
        <name>ATP</name>
        <dbReference type="ChEBI" id="CHEBI:30616"/>
    </ligand>
</feature>
<dbReference type="EC" id="2.7.7.108" evidence="8"/>
<comment type="catalytic activity">
    <reaction evidence="8">
        <text>L-histidyl-[protein] + UTP = N(tele)-(5'-uridylyl)-L-histidyl-[protein] + diphosphate</text>
        <dbReference type="Rhea" id="RHEA:83891"/>
        <dbReference type="Rhea" id="RHEA-COMP:9745"/>
        <dbReference type="Rhea" id="RHEA-COMP:20239"/>
        <dbReference type="ChEBI" id="CHEBI:29979"/>
        <dbReference type="ChEBI" id="CHEBI:33019"/>
        <dbReference type="ChEBI" id="CHEBI:46398"/>
        <dbReference type="ChEBI" id="CHEBI:233474"/>
    </reaction>
</comment>
<dbReference type="OrthoDB" id="9776281at2"/>
<feature type="binding site" evidence="8">
    <location>
        <position position="83"/>
    </location>
    <ligand>
        <name>ATP</name>
        <dbReference type="ChEBI" id="CHEBI:30616"/>
    </ligand>
</feature>
<keyword evidence="3 8" id="KW-0548">Nucleotidyltransferase</keyword>
<evidence type="ECO:0000256" key="7">
    <source>
        <dbReference type="ARBA" id="ARBA00022842"/>
    </source>
</evidence>
<dbReference type="EMBL" id="RXFM01000090">
    <property type="protein sequence ID" value="RST62999.1"/>
    <property type="molecule type" value="Genomic_DNA"/>
</dbReference>
<keyword evidence="6 8" id="KW-0067">ATP-binding</keyword>
<dbReference type="AlphaFoldDB" id="A0A3R9Y6I0"/>
<evidence type="ECO:0000256" key="5">
    <source>
        <dbReference type="ARBA" id="ARBA00022741"/>
    </source>
</evidence>
<feature type="binding site" evidence="8">
    <location>
        <position position="118"/>
    </location>
    <ligand>
        <name>ATP</name>
        <dbReference type="ChEBI" id="CHEBI:30616"/>
    </ligand>
</feature>
<keyword evidence="7 8" id="KW-0460">Magnesium</keyword>
<name>A0A3R9Y6I0_9RICK</name>